<name>A0A2P2IUN1_RHIMU</name>
<proteinExistence type="predicted"/>
<dbReference type="EMBL" id="GGEC01004448">
    <property type="protein sequence ID" value="MBW84931.1"/>
    <property type="molecule type" value="Transcribed_RNA"/>
</dbReference>
<evidence type="ECO:0000313" key="1">
    <source>
        <dbReference type="EMBL" id="MBW84931.1"/>
    </source>
</evidence>
<dbReference type="AlphaFoldDB" id="A0A2P2IUN1"/>
<organism evidence="1">
    <name type="scientific">Rhizophora mucronata</name>
    <name type="common">Asiatic mangrove</name>
    <dbReference type="NCBI Taxonomy" id="61149"/>
    <lineage>
        <taxon>Eukaryota</taxon>
        <taxon>Viridiplantae</taxon>
        <taxon>Streptophyta</taxon>
        <taxon>Embryophyta</taxon>
        <taxon>Tracheophyta</taxon>
        <taxon>Spermatophyta</taxon>
        <taxon>Magnoliopsida</taxon>
        <taxon>eudicotyledons</taxon>
        <taxon>Gunneridae</taxon>
        <taxon>Pentapetalae</taxon>
        <taxon>rosids</taxon>
        <taxon>fabids</taxon>
        <taxon>Malpighiales</taxon>
        <taxon>Rhizophoraceae</taxon>
        <taxon>Rhizophora</taxon>
    </lineage>
</organism>
<reference evidence="1" key="1">
    <citation type="submission" date="2018-02" db="EMBL/GenBank/DDBJ databases">
        <title>Rhizophora mucronata_Transcriptome.</title>
        <authorList>
            <person name="Meera S.P."/>
            <person name="Sreeshan A."/>
            <person name="Augustine A."/>
        </authorList>
    </citation>
    <scope>NUCLEOTIDE SEQUENCE</scope>
    <source>
        <tissue evidence="1">Leaf</tissue>
    </source>
</reference>
<sequence>MFCCMFFIINCIYCMNITQWNLMIH</sequence>
<accession>A0A2P2IUN1</accession>
<protein>
    <submittedName>
        <fullName evidence="1">Uncharacterized protein</fullName>
    </submittedName>
</protein>